<dbReference type="OrthoDB" id="445826at2759"/>
<dbReference type="EMBL" id="BLAL01000069">
    <property type="protein sequence ID" value="GES83459.1"/>
    <property type="molecule type" value="Genomic_DNA"/>
</dbReference>
<reference evidence="1" key="1">
    <citation type="submission" date="2019-10" db="EMBL/GenBank/DDBJ databases">
        <title>Conservation and host-specific expression of non-tandemly repeated heterogenous ribosome RNA gene in arbuscular mycorrhizal fungi.</title>
        <authorList>
            <person name="Maeda T."/>
            <person name="Kobayashi Y."/>
            <person name="Nakagawa T."/>
            <person name="Ezawa T."/>
            <person name="Yamaguchi K."/>
            <person name="Bino T."/>
            <person name="Nishimoto Y."/>
            <person name="Shigenobu S."/>
            <person name="Kawaguchi M."/>
        </authorList>
    </citation>
    <scope>NUCLEOTIDE SEQUENCE</scope>
    <source>
        <strain evidence="1">HR1</strain>
    </source>
</reference>
<evidence type="ECO:0008006" key="3">
    <source>
        <dbReference type="Google" id="ProtNLM"/>
    </source>
</evidence>
<comment type="caution">
    <text evidence="1">The sequence shown here is derived from an EMBL/GenBank/DDBJ whole genome shotgun (WGS) entry which is preliminary data.</text>
</comment>
<dbReference type="Proteomes" id="UP000615446">
    <property type="component" value="Unassembled WGS sequence"/>
</dbReference>
<accession>A0A8H3LDC3</accession>
<evidence type="ECO:0000313" key="1">
    <source>
        <dbReference type="EMBL" id="GES83459.1"/>
    </source>
</evidence>
<dbReference type="AlphaFoldDB" id="A0A8H3LDC3"/>
<evidence type="ECO:0000313" key="2">
    <source>
        <dbReference type="Proteomes" id="UP000615446"/>
    </source>
</evidence>
<proteinExistence type="predicted"/>
<protein>
    <recommendedName>
        <fullName evidence="3">Reverse transcriptase domain-containing protein</fullName>
    </recommendedName>
</protein>
<sequence>MQSCWQQQYQPIDWIDPRWYANLMQEITIEEWRKVIMNLSKEKASGPSKISNELLQYMGPNMFKFILQLANLCLITGENHAALPDGSTEVLIRIMNLIMEDAKVKRKPLWILFQDLSKAYDRVDIKMLENLDKENVMISSQAYMDDVSWITDTLYKLESILQIADEFNRLNNIQINPDKFTLMTNDTNALKDKSIKLNFGSHVQEIQLIRLTKSVRILGAWMNLNLSKTNLVMTIPNCIIHSSLGYAIKDISTIQLQRQVTRLHNQFQNKKLFRWLIHLKDLKIKFNLIASTLAIMYDNNLTCQFNIERKIMGGQLPITQVLNSDLLFKDRLNYHLQRHNIYFLSQIMATDRLRSLTYSDLRIRLVEHWIHNINDDSISPSIQVLVLIKYTGCELKDIQPRSKRKTANNRCLLFIDKEKIINVKAQSI</sequence>
<gene>
    <name evidence="1" type="ORF">RCL2_001061800</name>
</gene>
<organism evidence="1 2">
    <name type="scientific">Rhizophagus clarus</name>
    <dbReference type="NCBI Taxonomy" id="94130"/>
    <lineage>
        <taxon>Eukaryota</taxon>
        <taxon>Fungi</taxon>
        <taxon>Fungi incertae sedis</taxon>
        <taxon>Mucoromycota</taxon>
        <taxon>Glomeromycotina</taxon>
        <taxon>Glomeromycetes</taxon>
        <taxon>Glomerales</taxon>
        <taxon>Glomeraceae</taxon>
        <taxon>Rhizophagus</taxon>
    </lineage>
</organism>
<name>A0A8H3LDC3_9GLOM</name>